<gene>
    <name evidence="3" type="ORF">ABEG18_05875</name>
</gene>
<protein>
    <submittedName>
        <fullName evidence="3">Uncharacterized protein</fullName>
    </submittedName>
</protein>
<keyword evidence="2" id="KW-0812">Transmembrane</keyword>
<dbReference type="AlphaFoldDB" id="A0AAU7JJ76"/>
<feature type="transmembrane region" description="Helical" evidence="2">
    <location>
        <begin position="45"/>
        <end position="66"/>
    </location>
</feature>
<feature type="compositionally biased region" description="Basic and acidic residues" evidence="1">
    <location>
        <begin position="1"/>
        <end position="23"/>
    </location>
</feature>
<reference evidence="3" key="1">
    <citation type="submission" date="2024-05" db="EMBL/GenBank/DDBJ databases">
        <authorList>
            <person name="Kim S."/>
            <person name="Heo J."/>
            <person name="Choi H."/>
            <person name="Choi Y."/>
            <person name="Kwon S.-W."/>
            <person name="Kim Y."/>
        </authorList>
    </citation>
    <scope>NUCLEOTIDE SEQUENCE</scope>
    <source>
        <strain evidence="3">KACC 23698</strain>
    </source>
</reference>
<feature type="region of interest" description="Disordered" evidence="1">
    <location>
        <begin position="1"/>
        <end position="40"/>
    </location>
</feature>
<evidence type="ECO:0000256" key="2">
    <source>
        <dbReference type="SAM" id="Phobius"/>
    </source>
</evidence>
<dbReference type="RefSeq" id="WP_406857164.1">
    <property type="nucleotide sequence ID" value="NZ_CP157484.1"/>
</dbReference>
<keyword evidence="2" id="KW-0472">Membrane</keyword>
<evidence type="ECO:0000313" key="3">
    <source>
        <dbReference type="EMBL" id="XBO40308.1"/>
    </source>
</evidence>
<organism evidence="3">
    <name type="scientific">Alsobacter sp. KACC 23698</name>
    <dbReference type="NCBI Taxonomy" id="3149229"/>
    <lineage>
        <taxon>Bacteria</taxon>
        <taxon>Pseudomonadati</taxon>
        <taxon>Pseudomonadota</taxon>
        <taxon>Alphaproteobacteria</taxon>
        <taxon>Hyphomicrobiales</taxon>
        <taxon>Alsobacteraceae</taxon>
        <taxon>Alsobacter</taxon>
    </lineage>
</organism>
<accession>A0AAU7JJ76</accession>
<dbReference type="EMBL" id="CP157484">
    <property type="protein sequence ID" value="XBO40308.1"/>
    <property type="molecule type" value="Genomic_DNA"/>
</dbReference>
<keyword evidence="2" id="KW-1133">Transmembrane helix</keyword>
<evidence type="ECO:0000256" key="1">
    <source>
        <dbReference type="SAM" id="MobiDB-lite"/>
    </source>
</evidence>
<sequence>MSSHVETRSVPNHDGESSKEVAKEPSLGAAHPEGERGSGSAGTKMIVGAALLLTASWAAFLGWILVKMMQFL</sequence>
<proteinExistence type="predicted"/>
<name>A0AAU7JJ76_9HYPH</name>